<accession>A0ACC5R489</accession>
<protein>
    <submittedName>
        <fullName evidence="1">Uncharacterized protein</fullName>
    </submittedName>
</protein>
<evidence type="ECO:0000313" key="2">
    <source>
        <dbReference type="Proteomes" id="UP000616151"/>
    </source>
</evidence>
<name>A0ACC5R489_9HYPH</name>
<evidence type="ECO:0000313" key="1">
    <source>
        <dbReference type="EMBL" id="MBK1867306.1"/>
    </source>
</evidence>
<gene>
    <name evidence="1" type="ORF">JHL16_13200</name>
</gene>
<comment type="caution">
    <text evidence="1">The sequence shown here is derived from an EMBL/GenBank/DDBJ whole genome shotgun (WGS) entry which is preliminary data.</text>
</comment>
<dbReference type="Proteomes" id="UP000616151">
    <property type="component" value="Unassembled WGS sequence"/>
</dbReference>
<proteinExistence type="predicted"/>
<dbReference type="EMBL" id="JAENHL010000007">
    <property type="protein sequence ID" value="MBK1867306.1"/>
    <property type="molecule type" value="Genomic_DNA"/>
</dbReference>
<sequence length="185" mass="20261">MANGVPVEAMTRIVEVLEPLSSEDRLRAIRAAMVLLGETQQLEVAPAVDSDNQGASATNLPSRTQMWMRQNDVLPEELQQVFHLTADGFEMIAPRLPGKNRKEQTLSAYILTGLGQFLATGAPSFEDQLARKLCEVSGCYDNTNHATYLKNKGNEFTGAKDKGWTLTAPGLTRAARMIKELAKSP</sequence>
<reference evidence="1" key="1">
    <citation type="submission" date="2021-01" db="EMBL/GenBank/DDBJ databases">
        <authorList>
            <person name="Sun Q."/>
        </authorList>
    </citation>
    <scope>NUCLEOTIDE SEQUENCE</scope>
    <source>
        <strain evidence="1">YIM B02566</strain>
    </source>
</reference>
<keyword evidence="2" id="KW-1185">Reference proteome</keyword>
<organism evidence="1 2">
    <name type="scientific">Taklimakanibacter albus</name>
    <dbReference type="NCBI Taxonomy" id="2800327"/>
    <lineage>
        <taxon>Bacteria</taxon>
        <taxon>Pseudomonadati</taxon>
        <taxon>Pseudomonadota</taxon>
        <taxon>Alphaproteobacteria</taxon>
        <taxon>Hyphomicrobiales</taxon>
        <taxon>Aestuariivirgaceae</taxon>
        <taxon>Taklimakanibacter</taxon>
    </lineage>
</organism>